<sequence length="384" mass="41759">MKISFGLSVNKEAVKPPKDTAKVANIFSATAEAPKVIKRSILEITNGSFKEEGGPEESVKDEYVIPCKNSLEDLKQTPSEEQASLPKIQLKFGLNILNVKRVKDGGNAECAKDEEKTRKSEAPESDPSAVVPSTLAKDSDSYAANLIIKETNEAMLNDLFGITEQDLAEKASKTVPILLRKGANGDSEGKQDAKMYDKMPVENFGLAMLLGMGFDPKSNFKKPREYKKRVYERGGLGSDAAMKNNMDMLLNAKLMANVKSNSDVTLFPGLVLKVIDKKSSHYRRKGVVTKVCGSAVTLSLLSDDQATTGESIDIMSKYLETIVVAGSNCKVVRKINNRQGKEEIQVGSLVNVLSIHDGSAKVSHNGSVLYTSMDNICGFSRVPQ</sequence>
<feature type="compositionally biased region" description="Basic and acidic residues" evidence="3">
    <location>
        <begin position="107"/>
        <end position="122"/>
    </location>
</feature>
<accession>L1LE52</accession>
<dbReference type="InterPro" id="IPR026822">
    <property type="entry name" value="Spp2/MOS2_G-patch"/>
</dbReference>
<evidence type="ECO:0000313" key="5">
    <source>
        <dbReference type="EMBL" id="EKX73626.1"/>
    </source>
</evidence>
<organism evidence="5 6">
    <name type="scientific">Theileria equi strain WA</name>
    <dbReference type="NCBI Taxonomy" id="1537102"/>
    <lineage>
        <taxon>Eukaryota</taxon>
        <taxon>Sar</taxon>
        <taxon>Alveolata</taxon>
        <taxon>Apicomplexa</taxon>
        <taxon>Aconoidasida</taxon>
        <taxon>Piroplasmida</taxon>
        <taxon>Theileriidae</taxon>
        <taxon>Theileria</taxon>
    </lineage>
</organism>
<protein>
    <recommendedName>
        <fullName evidence="4">Spp2/MOS2 G-patch domain-containing protein</fullName>
    </recommendedName>
</protein>
<proteinExistence type="predicted"/>
<evidence type="ECO:0000256" key="1">
    <source>
        <dbReference type="ARBA" id="ARBA00004123"/>
    </source>
</evidence>
<dbReference type="eggNOG" id="ENOG502SFEQ">
    <property type="taxonomic scope" value="Eukaryota"/>
</dbReference>
<dbReference type="Pfam" id="PF12656">
    <property type="entry name" value="G-patch_2"/>
    <property type="match status" value="1"/>
</dbReference>
<feature type="region of interest" description="Disordered" evidence="3">
    <location>
        <begin position="107"/>
        <end position="135"/>
    </location>
</feature>
<dbReference type="EMBL" id="ACOU01000002">
    <property type="protein sequence ID" value="EKX73626.1"/>
    <property type="molecule type" value="Genomic_DNA"/>
</dbReference>
<dbReference type="VEuPathDB" id="PiroplasmaDB:BEWA_036620"/>
<dbReference type="KEGG" id="beq:BEWA_036620"/>
<reference evidence="5 6" key="1">
    <citation type="journal article" date="2012" name="BMC Genomics">
        <title>Comparative genomic analysis and phylogenetic position of Theileria equi.</title>
        <authorList>
            <person name="Kappmeyer L.S."/>
            <person name="Thiagarajan M."/>
            <person name="Herndon D.R."/>
            <person name="Ramsay J.D."/>
            <person name="Caler E."/>
            <person name="Djikeng A."/>
            <person name="Gillespie J.J."/>
            <person name="Lau A.O."/>
            <person name="Roalson E.H."/>
            <person name="Silva J.C."/>
            <person name="Silva M.G."/>
            <person name="Suarez C.E."/>
            <person name="Ueti M.W."/>
            <person name="Nene V.M."/>
            <person name="Mealey R.H."/>
            <person name="Knowles D.P."/>
            <person name="Brayton K.A."/>
        </authorList>
    </citation>
    <scope>NUCLEOTIDE SEQUENCE [LARGE SCALE GENOMIC DNA]</scope>
    <source>
        <strain evidence="5 6">WA</strain>
    </source>
</reference>
<gene>
    <name evidence="5" type="ORF">BEWA_036620</name>
</gene>
<keyword evidence="2" id="KW-0539">Nucleus</keyword>
<evidence type="ECO:0000259" key="4">
    <source>
        <dbReference type="Pfam" id="PF12656"/>
    </source>
</evidence>
<dbReference type="OrthoDB" id="5577072at2759"/>
<dbReference type="GO" id="GO:0005634">
    <property type="term" value="C:nucleus"/>
    <property type="evidence" value="ECO:0007669"/>
    <property type="project" value="UniProtKB-SubCell"/>
</dbReference>
<evidence type="ECO:0000313" key="6">
    <source>
        <dbReference type="Proteomes" id="UP000031512"/>
    </source>
</evidence>
<feature type="domain" description="Spp2/MOS2 G-patch" evidence="4">
    <location>
        <begin position="192"/>
        <end position="241"/>
    </location>
</feature>
<dbReference type="GeneID" id="15806549"/>
<comment type="caution">
    <text evidence="5">The sequence shown here is derived from an EMBL/GenBank/DDBJ whole genome shotgun (WGS) entry which is preliminary data.</text>
</comment>
<dbReference type="RefSeq" id="XP_004833078.1">
    <property type="nucleotide sequence ID" value="XM_004833021.1"/>
</dbReference>
<dbReference type="Proteomes" id="UP000031512">
    <property type="component" value="Unassembled WGS sequence"/>
</dbReference>
<evidence type="ECO:0000256" key="3">
    <source>
        <dbReference type="SAM" id="MobiDB-lite"/>
    </source>
</evidence>
<comment type="subcellular location">
    <subcellularLocation>
        <location evidence="1">Nucleus</location>
    </subcellularLocation>
</comment>
<dbReference type="AlphaFoldDB" id="L1LE52"/>
<keyword evidence="6" id="KW-1185">Reference proteome</keyword>
<name>L1LE52_THEEQ</name>
<evidence type="ECO:0000256" key="2">
    <source>
        <dbReference type="ARBA" id="ARBA00023242"/>
    </source>
</evidence>